<evidence type="ECO:0000256" key="3">
    <source>
        <dbReference type="ARBA" id="ARBA00022833"/>
    </source>
</evidence>
<dbReference type="Pfam" id="PF00856">
    <property type="entry name" value="SET"/>
    <property type="match status" value="1"/>
</dbReference>
<dbReference type="InterPro" id="IPR001214">
    <property type="entry name" value="SET_dom"/>
</dbReference>
<dbReference type="InterPro" id="IPR002893">
    <property type="entry name" value="Znf_MYND"/>
</dbReference>
<dbReference type="AlphaFoldDB" id="A0A3S1A3L1"/>
<name>A0A3S1A3L1_ELYCH</name>
<feature type="non-terminal residue" evidence="6">
    <location>
        <position position="228"/>
    </location>
</feature>
<protein>
    <recommendedName>
        <fullName evidence="5">MYND-type domain-containing protein</fullName>
    </recommendedName>
</protein>
<gene>
    <name evidence="6" type="ORF">EGW08_010352</name>
</gene>
<dbReference type="Gene3D" id="1.10.220.160">
    <property type="match status" value="1"/>
</dbReference>
<sequence>MGWKRGSVIMEAKPYAHVICQKYAEDRCNFCLKSSSNLKKCGTCKNIRYCSIVCQKGDWRIHKTECPIMKRVPNVPTDSIRLYLRLVLLYLDHRSSLKDPKAEAPCIRSFDDLMSRRENIKTDKKRAELFQIATDFLRAYTHGLLQLPSDETLLDIFGKMVINTFTVANEMLQDVAVAIYTSPSVLNHRCRPNAVASFDGRRVVIRAVEDIPSGSLSDVSLTLEFKDL</sequence>
<comment type="caution">
    <text evidence="6">The sequence shown here is derived from an EMBL/GenBank/DDBJ whole genome shotgun (WGS) entry which is preliminary data.</text>
</comment>
<reference evidence="6 7" key="1">
    <citation type="submission" date="2019-01" db="EMBL/GenBank/DDBJ databases">
        <title>A draft genome assembly of the solar-powered sea slug Elysia chlorotica.</title>
        <authorList>
            <person name="Cai H."/>
            <person name="Li Q."/>
            <person name="Fang X."/>
            <person name="Li J."/>
            <person name="Curtis N.E."/>
            <person name="Altenburger A."/>
            <person name="Shibata T."/>
            <person name="Feng M."/>
            <person name="Maeda T."/>
            <person name="Schwartz J.A."/>
            <person name="Shigenobu S."/>
            <person name="Lundholm N."/>
            <person name="Nishiyama T."/>
            <person name="Yang H."/>
            <person name="Hasebe M."/>
            <person name="Li S."/>
            <person name="Pierce S.K."/>
            <person name="Wang J."/>
        </authorList>
    </citation>
    <scope>NUCLEOTIDE SEQUENCE [LARGE SCALE GENOMIC DNA]</scope>
    <source>
        <strain evidence="6">EC2010</strain>
        <tissue evidence="6">Whole organism of an adult</tissue>
    </source>
</reference>
<dbReference type="GO" id="GO:0005634">
    <property type="term" value="C:nucleus"/>
    <property type="evidence" value="ECO:0007669"/>
    <property type="project" value="TreeGrafter"/>
</dbReference>
<dbReference type="InterPro" id="IPR050869">
    <property type="entry name" value="H3K4_H4K5_MeTrfase"/>
</dbReference>
<dbReference type="InterPro" id="IPR046341">
    <property type="entry name" value="SET_dom_sf"/>
</dbReference>
<dbReference type="PROSITE" id="PS01360">
    <property type="entry name" value="ZF_MYND_1"/>
    <property type="match status" value="1"/>
</dbReference>
<dbReference type="PANTHER" id="PTHR12197:SF251">
    <property type="entry name" value="EG:BACR7C10.4 PROTEIN"/>
    <property type="match status" value="1"/>
</dbReference>
<dbReference type="Proteomes" id="UP000271974">
    <property type="component" value="Unassembled WGS sequence"/>
</dbReference>
<dbReference type="PANTHER" id="PTHR12197">
    <property type="entry name" value="HISTONE-LYSINE N-METHYLTRANSFERASE SMYD"/>
    <property type="match status" value="1"/>
</dbReference>
<organism evidence="6 7">
    <name type="scientific">Elysia chlorotica</name>
    <name type="common">Eastern emerald elysia</name>
    <name type="synonym">Sea slug</name>
    <dbReference type="NCBI Taxonomy" id="188477"/>
    <lineage>
        <taxon>Eukaryota</taxon>
        <taxon>Metazoa</taxon>
        <taxon>Spiralia</taxon>
        <taxon>Lophotrochozoa</taxon>
        <taxon>Mollusca</taxon>
        <taxon>Gastropoda</taxon>
        <taxon>Heterobranchia</taxon>
        <taxon>Euthyneura</taxon>
        <taxon>Panpulmonata</taxon>
        <taxon>Sacoglossa</taxon>
        <taxon>Placobranchoidea</taxon>
        <taxon>Plakobranchidae</taxon>
        <taxon>Elysia</taxon>
    </lineage>
</organism>
<evidence type="ECO:0000259" key="5">
    <source>
        <dbReference type="PROSITE" id="PS50865"/>
    </source>
</evidence>
<proteinExistence type="predicted"/>
<dbReference type="PROSITE" id="PS50865">
    <property type="entry name" value="ZF_MYND_2"/>
    <property type="match status" value="1"/>
</dbReference>
<keyword evidence="2 4" id="KW-0863">Zinc-finger</keyword>
<keyword evidence="7" id="KW-1185">Reference proteome</keyword>
<evidence type="ECO:0000256" key="4">
    <source>
        <dbReference type="PROSITE-ProRule" id="PRU00134"/>
    </source>
</evidence>
<dbReference type="Gene3D" id="2.170.270.10">
    <property type="entry name" value="SET domain"/>
    <property type="match status" value="1"/>
</dbReference>
<dbReference type="GO" id="GO:0008270">
    <property type="term" value="F:zinc ion binding"/>
    <property type="evidence" value="ECO:0007669"/>
    <property type="project" value="UniProtKB-KW"/>
</dbReference>
<evidence type="ECO:0000256" key="1">
    <source>
        <dbReference type="ARBA" id="ARBA00022723"/>
    </source>
</evidence>
<keyword evidence="3" id="KW-0862">Zinc</keyword>
<keyword evidence="1" id="KW-0479">Metal-binding</keyword>
<dbReference type="SUPFAM" id="SSF82199">
    <property type="entry name" value="SET domain"/>
    <property type="match status" value="1"/>
</dbReference>
<evidence type="ECO:0000313" key="6">
    <source>
        <dbReference type="EMBL" id="RUS81882.1"/>
    </source>
</evidence>
<evidence type="ECO:0000313" key="7">
    <source>
        <dbReference type="Proteomes" id="UP000271974"/>
    </source>
</evidence>
<dbReference type="EMBL" id="RQTK01000316">
    <property type="protein sequence ID" value="RUS81882.1"/>
    <property type="molecule type" value="Genomic_DNA"/>
</dbReference>
<feature type="domain" description="MYND-type" evidence="5">
    <location>
        <begin position="28"/>
        <end position="66"/>
    </location>
</feature>
<accession>A0A3S1A3L1</accession>
<dbReference type="Gene3D" id="6.10.140.2220">
    <property type="match status" value="1"/>
</dbReference>
<dbReference type="Pfam" id="PF01753">
    <property type="entry name" value="zf-MYND"/>
    <property type="match status" value="1"/>
</dbReference>
<evidence type="ECO:0000256" key="2">
    <source>
        <dbReference type="ARBA" id="ARBA00022771"/>
    </source>
</evidence>
<dbReference type="STRING" id="188477.A0A3S1A3L1"/>
<dbReference type="OrthoDB" id="265717at2759"/>